<protein>
    <submittedName>
        <fullName evidence="2">Fimbrial protein</fullName>
    </submittedName>
</protein>
<feature type="domain" description="Fimbrial-type adhesion" evidence="1">
    <location>
        <begin position="46"/>
        <end position="179"/>
    </location>
</feature>
<proteinExistence type="predicted"/>
<dbReference type="Proteomes" id="UP000663901">
    <property type="component" value="Chromosome"/>
</dbReference>
<evidence type="ECO:0000313" key="2">
    <source>
        <dbReference type="EMBL" id="QTC45303.1"/>
    </source>
</evidence>
<dbReference type="EMBL" id="CP059084">
    <property type="protein sequence ID" value="QTC45303.1"/>
    <property type="molecule type" value="Genomic_DNA"/>
</dbReference>
<dbReference type="InterPro" id="IPR036937">
    <property type="entry name" value="Adhesion_dom_fimbrial_sf"/>
</dbReference>
<organism evidence="2 3">
    <name type="scientific">Pantoea ananas</name>
    <name type="common">Erwinia uredovora</name>
    <dbReference type="NCBI Taxonomy" id="553"/>
    <lineage>
        <taxon>Bacteria</taxon>
        <taxon>Pseudomonadati</taxon>
        <taxon>Pseudomonadota</taxon>
        <taxon>Gammaproteobacteria</taxon>
        <taxon>Enterobacterales</taxon>
        <taxon>Erwiniaceae</taxon>
        <taxon>Pantoea</taxon>
    </lineage>
</organism>
<reference evidence="2" key="1">
    <citation type="submission" date="2020-07" db="EMBL/GenBank/DDBJ databases">
        <title>Genome Sequences for Panteoa spp. that cause Center Rot in Onions.</title>
        <authorList>
            <person name="Asselin J.A."/>
            <person name="Helmann T."/>
            <person name="Beer S."/>
            <person name="Stodghill P."/>
        </authorList>
    </citation>
    <scope>NUCLEOTIDE SEQUENCE</scope>
    <source>
        <strain evidence="2">OC5a</strain>
    </source>
</reference>
<dbReference type="InterPro" id="IPR000259">
    <property type="entry name" value="Adhesion_dom_fimbrial"/>
</dbReference>
<dbReference type="InterPro" id="IPR008966">
    <property type="entry name" value="Adhesion_dom_sf"/>
</dbReference>
<dbReference type="SUPFAM" id="SSF49401">
    <property type="entry name" value="Bacterial adhesins"/>
    <property type="match status" value="1"/>
</dbReference>
<accession>A0A8A4K9U4</accession>
<dbReference type="GO" id="GO:0009289">
    <property type="term" value="C:pilus"/>
    <property type="evidence" value="ECO:0007669"/>
    <property type="project" value="InterPro"/>
</dbReference>
<gene>
    <name evidence="2" type="ORF">H0Z12_16535</name>
</gene>
<dbReference type="AlphaFoldDB" id="A0A8A4K9U4"/>
<dbReference type="Gene3D" id="2.60.40.1090">
    <property type="entry name" value="Fimbrial-type adhesion domain"/>
    <property type="match status" value="1"/>
</dbReference>
<evidence type="ECO:0000259" key="1">
    <source>
        <dbReference type="Pfam" id="PF00419"/>
    </source>
</evidence>
<evidence type="ECO:0000313" key="3">
    <source>
        <dbReference type="Proteomes" id="UP000663901"/>
    </source>
</evidence>
<sequence>MWYRIKIFFRLKKSKLISTMKLAVLFFLFLSLTIKPVYAGLAVTLHGTLIESAPCVINDGETVVVDFGDEVMTTRVDGHQYRKKIDFTLTCNAKVSSKQKLKITGNTVSSGFEGNVLDSEKPGLGIALYNDEDRYSPGEWLDFDSSSLPDIYAVPVKQADITLAGGTFRVLASMVVEYQ</sequence>
<name>A0A8A4K9U4_PANAN</name>
<dbReference type="GO" id="GO:0007155">
    <property type="term" value="P:cell adhesion"/>
    <property type="evidence" value="ECO:0007669"/>
    <property type="project" value="InterPro"/>
</dbReference>
<dbReference type="RefSeq" id="WP_015700774.1">
    <property type="nucleotide sequence ID" value="NZ_CP059084.1"/>
</dbReference>
<dbReference type="Pfam" id="PF00419">
    <property type="entry name" value="Fimbrial"/>
    <property type="match status" value="1"/>
</dbReference>